<keyword evidence="3" id="KW-0597">Phosphoprotein</keyword>
<dbReference type="AlphaFoldDB" id="A0A2W2DD85"/>
<dbReference type="InterPro" id="IPR036736">
    <property type="entry name" value="ACP-like_sf"/>
</dbReference>
<dbReference type="Proteomes" id="UP000248749">
    <property type="component" value="Unassembled WGS sequence"/>
</dbReference>
<organism evidence="5 6">
    <name type="scientific">Micromonospora deserti</name>
    <dbReference type="NCBI Taxonomy" id="2070366"/>
    <lineage>
        <taxon>Bacteria</taxon>
        <taxon>Bacillati</taxon>
        <taxon>Actinomycetota</taxon>
        <taxon>Actinomycetes</taxon>
        <taxon>Micromonosporales</taxon>
        <taxon>Micromonosporaceae</taxon>
        <taxon>Micromonospora</taxon>
    </lineage>
</organism>
<dbReference type="CDD" id="cd12117">
    <property type="entry name" value="A_NRPS_Srf_like"/>
    <property type="match status" value="1"/>
</dbReference>
<dbReference type="GO" id="GO:0043041">
    <property type="term" value="P:amino acid activation for nonribosomal peptide biosynthetic process"/>
    <property type="evidence" value="ECO:0007669"/>
    <property type="project" value="TreeGrafter"/>
</dbReference>
<dbReference type="Pfam" id="PF13193">
    <property type="entry name" value="AMP-binding_C"/>
    <property type="match status" value="1"/>
</dbReference>
<dbReference type="PANTHER" id="PTHR45527">
    <property type="entry name" value="NONRIBOSOMAL PEPTIDE SYNTHETASE"/>
    <property type="match status" value="1"/>
</dbReference>
<gene>
    <name evidence="5" type="ORF">C1I99_05295</name>
</gene>
<evidence type="ECO:0000313" key="6">
    <source>
        <dbReference type="Proteomes" id="UP000248749"/>
    </source>
</evidence>
<name>A0A2W2DD85_9ACTN</name>
<dbReference type="PANTHER" id="PTHR45527:SF1">
    <property type="entry name" value="FATTY ACID SYNTHASE"/>
    <property type="match status" value="1"/>
</dbReference>
<comment type="cofactor">
    <cofactor evidence="1">
        <name>pantetheine 4'-phosphate</name>
        <dbReference type="ChEBI" id="CHEBI:47942"/>
    </cofactor>
</comment>
<evidence type="ECO:0000256" key="2">
    <source>
        <dbReference type="ARBA" id="ARBA00022450"/>
    </source>
</evidence>
<dbReference type="FunFam" id="3.40.50.980:FF:000001">
    <property type="entry name" value="Non-ribosomal peptide synthetase"/>
    <property type="match status" value="1"/>
</dbReference>
<feature type="domain" description="Carrier" evidence="4">
    <location>
        <begin position="636"/>
        <end position="711"/>
    </location>
</feature>
<dbReference type="SUPFAM" id="SSF56801">
    <property type="entry name" value="Acetyl-CoA synthetase-like"/>
    <property type="match status" value="1"/>
</dbReference>
<dbReference type="FunFam" id="3.40.50.12780:FF:000012">
    <property type="entry name" value="Non-ribosomal peptide synthetase"/>
    <property type="match status" value="1"/>
</dbReference>
<dbReference type="Gene3D" id="3.40.50.980">
    <property type="match status" value="2"/>
</dbReference>
<dbReference type="NCBIfam" id="TIGR01733">
    <property type="entry name" value="AA-adenyl-dom"/>
    <property type="match status" value="1"/>
</dbReference>
<dbReference type="Gene3D" id="1.10.1200.10">
    <property type="entry name" value="ACP-like"/>
    <property type="match status" value="1"/>
</dbReference>
<dbReference type="GO" id="GO:0072330">
    <property type="term" value="P:monocarboxylic acid biosynthetic process"/>
    <property type="evidence" value="ECO:0007669"/>
    <property type="project" value="UniProtKB-ARBA"/>
</dbReference>
<dbReference type="FunFam" id="2.30.38.10:FF:000001">
    <property type="entry name" value="Non-ribosomal peptide synthetase PvdI"/>
    <property type="match status" value="1"/>
</dbReference>
<protein>
    <recommendedName>
        <fullName evidence="4">Carrier domain-containing protein</fullName>
    </recommendedName>
</protein>
<dbReference type="InterPro" id="IPR020845">
    <property type="entry name" value="AMP-binding_CS"/>
</dbReference>
<dbReference type="InterPro" id="IPR020806">
    <property type="entry name" value="PKS_PP-bd"/>
</dbReference>
<dbReference type="InterPro" id="IPR009081">
    <property type="entry name" value="PP-bd_ACP"/>
</dbReference>
<dbReference type="Gene3D" id="2.30.38.10">
    <property type="entry name" value="Luciferase, Domain 3"/>
    <property type="match status" value="1"/>
</dbReference>
<dbReference type="GO" id="GO:0031177">
    <property type="term" value="F:phosphopantetheine binding"/>
    <property type="evidence" value="ECO:0007669"/>
    <property type="project" value="InterPro"/>
</dbReference>
<dbReference type="InterPro" id="IPR000873">
    <property type="entry name" value="AMP-dep_synth/lig_dom"/>
</dbReference>
<dbReference type="InterPro" id="IPR045851">
    <property type="entry name" value="AMP-bd_C_sf"/>
</dbReference>
<accession>A0A2W2DD85</accession>
<dbReference type="FunFam" id="1.10.1200.10:FF:000016">
    <property type="entry name" value="Non-ribosomal peptide synthase"/>
    <property type="match status" value="1"/>
</dbReference>
<evidence type="ECO:0000313" key="5">
    <source>
        <dbReference type="EMBL" id="PZG01839.1"/>
    </source>
</evidence>
<dbReference type="PROSITE" id="PS00455">
    <property type="entry name" value="AMP_BINDING"/>
    <property type="match status" value="1"/>
</dbReference>
<dbReference type="Pfam" id="PF00501">
    <property type="entry name" value="AMP-binding"/>
    <property type="match status" value="1"/>
</dbReference>
<dbReference type="Pfam" id="PF00550">
    <property type="entry name" value="PP-binding"/>
    <property type="match status" value="1"/>
</dbReference>
<dbReference type="PROSITE" id="PS50075">
    <property type="entry name" value="CARRIER"/>
    <property type="match status" value="1"/>
</dbReference>
<dbReference type="InterPro" id="IPR025110">
    <property type="entry name" value="AMP-bd_C"/>
</dbReference>
<sequence>MPVKESLHLPVDRMRVLADRHGTSPSAVARAVVLLVLSRWVFEDDPLGGVAQTFGELLDRASSFDSGFSLSEVDGEGNAWLETDLIDSVAVARLAEVCALALDGVARDAAQRPGRVDLLPSVDRQRILHEFNDTAAPFADDVGVHELVQARSARTPDAVAVESGDVRLTYGALNRRANRLARHLRGLGVGRGSLVGICLEPSPDLIVAVLAVVKAGAAYVPLDPGYPAQRLDFMVRDTDLAVVITSSALSDRASGTHQVLVDGALSVADDTDLPPIAGPTDLAYVMYTSGSSGTPKGVMVEHRSICRLVDGNWFAEVTEADAVAQAASFSFDAFTFECWAALASGARLVILDRDVVLDAQKLKAAVRRHGITTMWVTASLFNQHLAECPDLFAGMKTVLYGGEAVDRSAADGLVAGPWAPTSVVNGYGPTEATTFTACHRVRPDGGSTMPIGRPIANTEVFVMDRQGDLVPVGVPGELWVGGPGVARGYWNRPELTAERFVAHPFMAAGARVYRTGDLVRWLPTGELAFLGRIDRQVKIRGFRIELAEIESVLTAHERVIAAVLDVREGPAGARHLVAYYVAPEPVEGLTEWCQGRLPGYMIPGVFVRIDSLPLTPNGKLDRTALPAAGAASRYTAPRSQVEKTLAEIWAAVLDVPLVGITDNFFELGGQSLLATQIVSRIRRELGVELRVSQILDAPTVAELAEHVATAKPAAPAIGRRRR</sequence>
<evidence type="ECO:0000256" key="3">
    <source>
        <dbReference type="ARBA" id="ARBA00022553"/>
    </source>
</evidence>
<dbReference type="GO" id="GO:0005737">
    <property type="term" value="C:cytoplasm"/>
    <property type="evidence" value="ECO:0007669"/>
    <property type="project" value="TreeGrafter"/>
</dbReference>
<dbReference type="Gene3D" id="3.30.300.30">
    <property type="match status" value="1"/>
</dbReference>
<comment type="caution">
    <text evidence="5">The sequence shown here is derived from an EMBL/GenBank/DDBJ whole genome shotgun (WGS) entry which is preliminary data.</text>
</comment>
<evidence type="ECO:0000259" key="4">
    <source>
        <dbReference type="PROSITE" id="PS50075"/>
    </source>
</evidence>
<dbReference type="InterPro" id="IPR010071">
    <property type="entry name" value="AA_adenyl_dom"/>
</dbReference>
<keyword evidence="6" id="KW-1185">Reference proteome</keyword>
<keyword evidence="2" id="KW-0596">Phosphopantetheine</keyword>
<reference evidence="5 6" key="1">
    <citation type="submission" date="2018-01" db="EMBL/GenBank/DDBJ databases">
        <title>Draft genome sequence of Salinispora sp. 13K206.</title>
        <authorList>
            <person name="Sahin N."/>
            <person name="Saygin H."/>
            <person name="Ay H."/>
        </authorList>
    </citation>
    <scope>NUCLEOTIDE SEQUENCE [LARGE SCALE GENOMIC DNA]</scope>
    <source>
        <strain evidence="5 6">13K206</strain>
    </source>
</reference>
<dbReference type="GO" id="GO:0044550">
    <property type="term" value="P:secondary metabolite biosynthetic process"/>
    <property type="evidence" value="ECO:0007669"/>
    <property type="project" value="TreeGrafter"/>
</dbReference>
<evidence type="ECO:0000256" key="1">
    <source>
        <dbReference type="ARBA" id="ARBA00001957"/>
    </source>
</evidence>
<dbReference type="EMBL" id="POUB01000019">
    <property type="protein sequence ID" value="PZG01839.1"/>
    <property type="molecule type" value="Genomic_DNA"/>
</dbReference>
<dbReference type="SUPFAM" id="SSF47336">
    <property type="entry name" value="ACP-like"/>
    <property type="match status" value="1"/>
</dbReference>
<proteinExistence type="predicted"/>
<dbReference type="SMART" id="SM00823">
    <property type="entry name" value="PKS_PP"/>
    <property type="match status" value="1"/>
</dbReference>